<gene>
    <name evidence="1" type="ORF">H0A61_00251</name>
</gene>
<proteinExistence type="predicted"/>
<name>A0A8A0RJ61_9FIRM</name>
<evidence type="ECO:0000313" key="2">
    <source>
        <dbReference type="Proteomes" id="UP000662904"/>
    </source>
</evidence>
<organism evidence="1 2">
    <name type="scientific">Koleobacter methoxysyntrophicus</name>
    <dbReference type="NCBI Taxonomy" id="2751313"/>
    <lineage>
        <taxon>Bacteria</taxon>
        <taxon>Bacillati</taxon>
        <taxon>Bacillota</taxon>
        <taxon>Clostridia</taxon>
        <taxon>Koleobacterales</taxon>
        <taxon>Koleobacteraceae</taxon>
        <taxon>Koleobacter</taxon>
    </lineage>
</organism>
<accession>A0A8A0RJ61</accession>
<sequence length="109" mass="12628">MRPSQTASKLTHRASDYCLIGEDDVSGICAFPLEHAFDSHIFPLHRGKKLLIWKLRRIKNRDIISHDYDIVFKYTARNPRLLGRKLEKIGKVGRITKIHEIKGLLIPLK</sequence>
<protein>
    <submittedName>
        <fullName evidence="1">Uncharacterized protein</fullName>
    </submittedName>
</protein>
<reference evidence="1" key="1">
    <citation type="submission" date="2020-07" db="EMBL/GenBank/DDBJ databases">
        <title>Koleobacter methoxysyntrophicus gen. nov., sp. nov., a novel anaerobic bacterium isolated from deep subsurface oil field and proposal of Koleobacterales ord. nov. in the phylum Firmicutes.</title>
        <authorList>
            <person name="Sakamoto S."/>
            <person name="Tamaki H."/>
        </authorList>
    </citation>
    <scope>NUCLEOTIDE SEQUENCE</scope>
    <source>
        <strain evidence="1">NRmbB1</strain>
    </source>
</reference>
<dbReference type="Proteomes" id="UP000662904">
    <property type="component" value="Chromosome"/>
</dbReference>
<dbReference type="KEGG" id="kme:H0A61_00251"/>
<keyword evidence="2" id="KW-1185">Reference proteome</keyword>
<dbReference type="AlphaFoldDB" id="A0A8A0RJ61"/>
<evidence type="ECO:0000313" key="1">
    <source>
        <dbReference type="EMBL" id="QSQ07932.1"/>
    </source>
</evidence>
<dbReference type="EMBL" id="CP059066">
    <property type="protein sequence ID" value="QSQ07932.1"/>
    <property type="molecule type" value="Genomic_DNA"/>
</dbReference>